<dbReference type="Proteomes" id="UP000061382">
    <property type="component" value="Chromosome"/>
</dbReference>
<dbReference type="STRING" id="512763.DC20_08205"/>
<dbReference type="KEGG" id="rti:DC20_08205"/>
<accession>A0A0P0CI16</accession>
<name>A0A0P0CI16_9BACT</name>
<proteinExistence type="predicted"/>
<protein>
    <recommendedName>
        <fullName evidence="4">DUF1800 domain-containing protein</fullName>
    </recommendedName>
</protein>
<evidence type="ECO:0000313" key="2">
    <source>
        <dbReference type="EMBL" id="ALI98962.1"/>
    </source>
</evidence>
<reference evidence="2 3" key="1">
    <citation type="submission" date="2015-08" db="EMBL/GenBank/DDBJ databases">
        <title>Complete genome sequence of Rufibacter tibetensis strain 1351t, a radiation-resistant bacterium from tibet plateau.</title>
        <authorList>
            <person name="Dai J."/>
        </authorList>
    </citation>
    <scope>NUCLEOTIDE SEQUENCE [LARGE SCALE GENOMIC DNA]</scope>
    <source>
        <strain evidence="2 3">1351</strain>
    </source>
</reference>
<evidence type="ECO:0008006" key="4">
    <source>
        <dbReference type="Google" id="ProtNLM"/>
    </source>
</evidence>
<dbReference type="PATRIC" id="fig|512763.3.peg.1806"/>
<keyword evidence="3" id="KW-1185">Reference proteome</keyword>
<evidence type="ECO:0000313" key="3">
    <source>
        <dbReference type="Proteomes" id="UP000061382"/>
    </source>
</evidence>
<dbReference type="EMBL" id="CP012643">
    <property type="protein sequence ID" value="ALI98962.1"/>
    <property type="molecule type" value="Genomic_DNA"/>
</dbReference>
<dbReference type="InterPro" id="IPR014917">
    <property type="entry name" value="DUF1800"/>
</dbReference>
<organism evidence="2 3">
    <name type="scientific">Rufibacter tibetensis</name>
    <dbReference type="NCBI Taxonomy" id="512763"/>
    <lineage>
        <taxon>Bacteria</taxon>
        <taxon>Pseudomonadati</taxon>
        <taxon>Bacteroidota</taxon>
        <taxon>Cytophagia</taxon>
        <taxon>Cytophagales</taxon>
        <taxon>Hymenobacteraceae</taxon>
        <taxon>Rufibacter</taxon>
    </lineage>
</organism>
<evidence type="ECO:0000256" key="1">
    <source>
        <dbReference type="SAM" id="MobiDB-lite"/>
    </source>
</evidence>
<dbReference type="OrthoDB" id="9772295at2"/>
<dbReference type="AlphaFoldDB" id="A0A0P0CI16"/>
<feature type="region of interest" description="Disordered" evidence="1">
    <location>
        <begin position="605"/>
        <end position="634"/>
    </location>
</feature>
<gene>
    <name evidence="2" type="ORF">DC20_08205</name>
</gene>
<sequence length="667" mass="75685">MRSALRYSGLTFFFILSFLLLSSFGGTGRSKEKPTKFPYRKAGLTERQAAAHLLSRFTFGAKPDQVEEVVKMGLEKWVQRQLQADFPNSALEQRLAKYETLRMSNAQIVQTFPKQGQVLKMAIREGLIDKDAVRKDAADKISKQEYQAKLESYMQQKGFKPQRILYQEMVNQKILRATYSENQLQEILTSFWFNHFNVSLTNKNCDLYLTSYERDVIRPNALGKFETLLLATAKSPAMLTYLDNFKSTSSNADLTPAQKQRQERQIQLLERRQEQDNTMQQMQVAEKVRRAKKAQGLNENYAREIMELHTLGVDGGYTQQDVTQAAHIMTGWTINPAIDGYRLDNAPAAINNPKRTEALQKQGFVQEGDFLFAANRHDKGRKEVLGTTFPPQGGYEEGLQLIKLLAHHPSTAKFISTKLATRFVSDTPPRSLIDKMAKTFTEKDGDIREVLMTMVAAPEFWSKEALREKTKSPFELAISSVRSLNAEVHEPRHLATWITKMGEKIYSYQAPTGFPDKGTYWINTGSLLNRMNFGLALASQKIKGISFDLVALNQNREPESAEAALITYSQFLMPERNLEATIKRLTPSLNDPEFGFKVNAAAHKNQAVAQKEPQEQEEQMMLDQPKKRDAEKNTSVANTTFHQKGGNSPMLAQIVGIIIGSPEFQRR</sequence>
<dbReference type="Pfam" id="PF08811">
    <property type="entry name" value="DUF1800"/>
    <property type="match status" value="1"/>
</dbReference>